<keyword evidence="1" id="KW-0489">Methyltransferase</keyword>
<proteinExistence type="predicted"/>
<organism evidence="1 2">
    <name type="scientific">Bifidobacterium longum subsp. longum</name>
    <dbReference type="NCBI Taxonomy" id="1679"/>
    <lineage>
        <taxon>Bacteria</taxon>
        <taxon>Bacillati</taxon>
        <taxon>Actinomycetota</taxon>
        <taxon>Actinomycetes</taxon>
        <taxon>Bifidobacteriales</taxon>
        <taxon>Bifidobacteriaceae</taxon>
        <taxon>Bifidobacterium</taxon>
    </lineage>
</organism>
<accession>A0A4R0TVZ3</accession>
<sequence length="150" mass="17006">MASNFYKAGAAAMTSNKDDWETPQSLFDQLDEEFHFILDAASSDQNAKCEHHYTAENSGLEHSWEGETVFCNPPYGRNIGDWIRKASQEASKPDTLVVLLVPARTDTRWFQNHILHRAEVRFLPGRLKYEVNGQAGEAAPSFWREGTPSF</sequence>
<dbReference type="EMBL" id="SHRR01000014">
    <property type="protein sequence ID" value="TCE86269.1"/>
    <property type="molecule type" value="Genomic_DNA"/>
</dbReference>
<name>A0A4R0TVZ3_BIFLL</name>
<dbReference type="InterPro" id="IPR008593">
    <property type="entry name" value="Dam_MeTrfase"/>
</dbReference>
<dbReference type="GO" id="GO:0003677">
    <property type="term" value="F:DNA binding"/>
    <property type="evidence" value="ECO:0007669"/>
    <property type="project" value="InterPro"/>
</dbReference>
<dbReference type="GO" id="GO:0009307">
    <property type="term" value="P:DNA restriction-modification system"/>
    <property type="evidence" value="ECO:0007669"/>
    <property type="project" value="InterPro"/>
</dbReference>
<dbReference type="GO" id="GO:0009007">
    <property type="term" value="F:site-specific DNA-methyltransferase (adenine-specific) activity"/>
    <property type="evidence" value="ECO:0007669"/>
    <property type="project" value="InterPro"/>
</dbReference>
<evidence type="ECO:0000313" key="1">
    <source>
        <dbReference type="EMBL" id="TCE86269.1"/>
    </source>
</evidence>
<comment type="caution">
    <text evidence="1">The sequence shown here is derived from an EMBL/GenBank/DDBJ whole genome shotgun (WGS) entry which is preliminary data.</text>
</comment>
<dbReference type="RefSeq" id="WP_007056642.1">
    <property type="nucleotide sequence ID" value="NZ_SHRR01000014.1"/>
</dbReference>
<dbReference type="AlphaFoldDB" id="A0A4R0TVZ3"/>
<protein>
    <submittedName>
        <fullName evidence="1">DNA N-6-adenine-methyltransferase</fullName>
    </submittedName>
</protein>
<reference evidence="1 2" key="1">
    <citation type="journal article" date="2018" name="Sci. Rep.">
        <title>Genomic diversity and distribution of Bifidobacterium longum subsp. longum across the human lifespan.</title>
        <authorList>
            <person name="Odamaki T."/>
            <person name="Bottacini F."/>
            <person name="Kato K."/>
            <person name="Mitsuyama E."/>
            <person name="Yoshida K."/>
            <person name="Horigome A."/>
            <person name="Xiao J.Z."/>
            <person name="van Sinderen D."/>
        </authorList>
    </citation>
    <scope>NUCLEOTIDE SEQUENCE [LARGE SCALE GENOMIC DNA]</scope>
    <source>
        <strain evidence="1 2">MCC10070</strain>
    </source>
</reference>
<dbReference type="GO" id="GO:0032259">
    <property type="term" value="P:methylation"/>
    <property type="evidence" value="ECO:0007669"/>
    <property type="project" value="UniProtKB-KW"/>
</dbReference>
<dbReference type="NCBIfam" id="TIGR01712">
    <property type="entry name" value="phage_N6A_met"/>
    <property type="match status" value="1"/>
</dbReference>
<dbReference type="Pfam" id="PF05869">
    <property type="entry name" value="Dam"/>
    <property type="match status" value="1"/>
</dbReference>
<dbReference type="Proteomes" id="UP000291814">
    <property type="component" value="Unassembled WGS sequence"/>
</dbReference>
<evidence type="ECO:0000313" key="2">
    <source>
        <dbReference type="Proteomes" id="UP000291814"/>
    </source>
</evidence>
<gene>
    <name evidence="1" type="ORF">MCC10070_0957</name>
</gene>
<keyword evidence="1" id="KW-0808">Transferase</keyword>